<dbReference type="Pfam" id="PF09339">
    <property type="entry name" value="HTH_IclR"/>
    <property type="match status" value="1"/>
</dbReference>
<evidence type="ECO:0000313" key="7">
    <source>
        <dbReference type="Proteomes" id="UP001521181"/>
    </source>
</evidence>
<dbReference type="Pfam" id="PF01614">
    <property type="entry name" value="IclR_C"/>
    <property type="match status" value="1"/>
</dbReference>
<dbReference type="InterPro" id="IPR050707">
    <property type="entry name" value="HTH_MetabolicPath_Reg"/>
</dbReference>
<evidence type="ECO:0000256" key="2">
    <source>
        <dbReference type="ARBA" id="ARBA00023125"/>
    </source>
</evidence>
<dbReference type="SMART" id="SM00346">
    <property type="entry name" value="HTH_ICLR"/>
    <property type="match status" value="1"/>
</dbReference>
<dbReference type="SUPFAM" id="SSF55781">
    <property type="entry name" value="GAF domain-like"/>
    <property type="match status" value="1"/>
</dbReference>
<reference evidence="6 7" key="1">
    <citation type="submission" date="2021-12" db="EMBL/GenBank/DDBJ databases">
        <title>Sinirhodobacter sp. WL0062 is a bacterium isolated from seawater.</title>
        <authorList>
            <person name="Wang L."/>
            <person name="He W."/>
            <person name="Zhang D.-F."/>
        </authorList>
    </citation>
    <scope>NUCLEOTIDE SEQUENCE [LARGE SCALE GENOMIC DNA]</scope>
    <source>
        <strain evidence="6 7">WL0062</strain>
    </source>
</reference>
<evidence type="ECO:0000256" key="3">
    <source>
        <dbReference type="ARBA" id="ARBA00023163"/>
    </source>
</evidence>
<dbReference type="Gene3D" id="3.30.450.40">
    <property type="match status" value="1"/>
</dbReference>
<feature type="domain" description="HTH iclR-type" evidence="4">
    <location>
        <begin position="3"/>
        <end position="64"/>
    </location>
</feature>
<dbReference type="SUPFAM" id="SSF46785">
    <property type="entry name" value="Winged helix' DNA-binding domain"/>
    <property type="match status" value="1"/>
</dbReference>
<evidence type="ECO:0000256" key="1">
    <source>
        <dbReference type="ARBA" id="ARBA00023015"/>
    </source>
</evidence>
<dbReference type="PROSITE" id="PS51077">
    <property type="entry name" value="HTH_ICLR"/>
    <property type="match status" value="1"/>
</dbReference>
<evidence type="ECO:0000313" key="6">
    <source>
        <dbReference type="EMBL" id="MCE5973071.1"/>
    </source>
</evidence>
<evidence type="ECO:0000259" key="4">
    <source>
        <dbReference type="PROSITE" id="PS51077"/>
    </source>
</evidence>
<comment type="caution">
    <text evidence="6">The sequence shown here is derived from an EMBL/GenBank/DDBJ whole genome shotgun (WGS) entry which is preliminary data.</text>
</comment>
<dbReference type="InterPro" id="IPR005471">
    <property type="entry name" value="Tscrpt_reg_IclR_N"/>
</dbReference>
<sequence length="263" mass="27598">MSFSHTERSLRAIEVLAEHPEGLQLAMIASLLEMPKPGAHRLMAELVRLEFVTQDQSGAYLLTPRLVSIAFRHLACLGTVDAAQPVLDRLAKISGELVRLSVTDTRRQVFVAKAQGARGGLIYDPQMGEAAHLASMATGLAWLSTMDDIAAMRLVTAQGLGGSNLGPNAPKSPAEVLARLENARSAGLARAIDSSAPGMSAIAAPVFHPGTGACLGTVSIGGPSSRLTPERIEELLPALRDSAAELSDRVAASTYFTPARAAN</sequence>
<protein>
    <submittedName>
        <fullName evidence="6">IclR family transcriptional regulator</fullName>
    </submittedName>
</protein>
<dbReference type="PANTHER" id="PTHR30136">
    <property type="entry name" value="HELIX-TURN-HELIX TRANSCRIPTIONAL REGULATOR, ICLR FAMILY"/>
    <property type="match status" value="1"/>
</dbReference>
<accession>A0ABS8YWF1</accession>
<feature type="domain" description="IclR-ED" evidence="5">
    <location>
        <begin position="65"/>
        <end position="252"/>
    </location>
</feature>
<dbReference type="Gene3D" id="1.10.10.10">
    <property type="entry name" value="Winged helix-like DNA-binding domain superfamily/Winged helix DNA-binding domain"/>
    <property type="match status" value="1"/>
</dbReference>
<dbReference type="PROSITE" id="PS51078">
    <property type="entry name" value="ICLR_ED"/>
    <property type="match status" value="1"/>
</dbReference>
<dbReference type="EMBL" id="JAJUOS010000003">
    <property type="protein sequence ID" value="MCE5973071.1"/>
    <property type="molecule type" value="Genomic_DNA"/>
</dbReference>
<dbReference type="InterPro" id="IPR029016">
    <property type="entry name" value="GAF-like_dom_sf"/>
</dbReference>
<keyword evidence="3" id="KW-0804">Transcription</keyword>
<keyword evidence="2" id="KW-0238">DNA-binding</keyword>
<keyword evidence="1" id="KW-0805">Transcription regulation</keyword>
<name>A0ABS8YWF1_9RHOB</name>
<evidence type="ECO:0000259" key="5">
    <source>
        <dbReference type="PROSITE" id="PS51078"/>
    </source>
</evidence>
<gene>
    <name evidence="6" type="ORF">LZA78_06220</name>
</gene>
<dbReference type="Proteomes" id="UP001521181">
    <property type="component" value="Unassembled WGS sequence"/>
</dbReference>
<dbReference type="InterPro" id="IPR014757">
    <property type="entry name" value="Tscrpt_reg_IclR_C"/>
</dbReference>
<dbReference type="InterPro" id="IPR036388">
    <property type="entry name" value="WH-like_DNA-bd_sf"/>
</dbReference>
<dbReference type="RefSeq" id="WP_233676065.1">
    <property type="nucleotide sequence ID" value="NZ_JAJUOS010000003.1"/>
</dbReference>
<keyword evidence="7" id="KW-1185">Reference proteome</keyword>
<dbReference type="InterPro" id="IPR036390">
    <property type="entry name" value="WH_DNA-bd_sf"/>
</dbReference>
<organism evidence="6 7">
    <name type="scientific">Rhodobacter flavimaris</name>
    <dbReference type="NCBI Taxonomy" id="2907145"/>
    <lineage>
        <taxon>Bacteria</taxon>
        <taxon>Pseudomonadati</taxon>
        <taxon>Pseudomonadota</taxon>
        <taxon>Alphaproteobacteria</taxon>
        <taxon>Rhodobacterales</taxon>
        <taxon>Rhodobacter group</taxon>
        <taxon>Rhodobacter</taxon>
    </lineage>
</organism>
<dbReference type="PANTHER" id="PTHR30136:SF35">
    <property type="entry name" value="HTH-TYPE TRANSCRIPTIONAL REGULATOR RV1719"/>
    <property type="match status" value="1"/>
</dbReference>
<proteinExistence type="predicted"/>